<dbReference type="InterPro" id="IPR004268">
    <property type="entry name" value="MurJ"/>
</dbReference>
<feature type="transmembrane region" description="Helical" evidence="10">
    <location>
        <begin position="453"/>
        <end position="472"/>
    </location>
</feature>
<dbReference type="InterPro" id="IPR051050">
    <property type="entry name" value="Lipid_II_flippase_MurJ/MviN"/>
</dbReference>
<dbReference type="UniPathway" id="UPA00219"/>
<feature type="region of interest" description="Disordered" evidence="11">
    <location>
        <begin position="1"/>
        <end position="20"/>
    </location>
</feature>
<feature type="transmembrane region" description="Helical" evidence="10">
    <location>
        <begin position="803"/>
        <end position="828"/>
    </location>
</feature>
<keyword evidence="5 10" id="KW-0573">Peptidoglycan synthesis</keyword>
<keyword evidence="10" id="KW-0961">Cell wall biogenesis/degradation</keyword>
<feature type="transmembrane region" description="Helical" evidence="10">
    <location>
        <begin position="840"/>
        <end position="862"/>
    </location>
</feature>
<dbReference type="NCBIfam" id="NF037970">
    <property type="entry name" value="vanZ_1"/>
    <property type="match status" value="1"/>
</dbReference>
<feature type="compositionally biased region" description="Polar residues" evidence="11">
    <location>
        <begin position="1"/>
        <end position="13"/>
    </location>
</feature>
<dbReference type="KEGG" id="pcor:KS4_30630"/>
<dbReference type="GO" id="GO:0034204">
    <property type="term" value="P:lipid translocation"/>
    <property type="evidence" value="ECO:0007669"/>
    <property type="project" value="TreeGrafter"/>
</dbReference>
<evidence type="ECO:0000256" key="1">
    <source>
        <dbReference type="ARBA" id="ARBA00004651"/>
    </source>
</evidence>
<dbReference type="HAMAP" id="MF_02078">
    <property type="entry name" value="MurJ_MviN"/>
    <property type="match status" value="1"/>
</dbReference>
<feature type="transmembrane region" description="Helical" evidence="10">
    <location>
        <begin position="139"/>
        <end position="157"/>
    </location>
</feature>
<keyword evidence="13" id="KW-1185">Reference proteome</keyword>
<evidence type="ECO:0000256" key="5">
    <source>
        <dbReference type="ARBA" id="ARBA00022984"/>
    </source>
</evidence>
<feature type="transmembrane region" description="Helical" evidence="10">
    <location>
        <begin position="484"/>
        <end position="502"/>
    </location>
</feature>
<dbReference type="GO" id="GO:0009252">
    <property type="term" value="P:peptidoglycan biosynthetic process"/>
    <property type="evidence" value="ECO:0007669"/>
    <property type="project" value="UniProtKB-UniRule"/>
</dbReference>
<dbReference type="EMBL" id="CP036425">
    <property type="protein sequence ID" value="QDU34986.1"/>
    <property type="molecule type" value="Genomic_DNA"/>
</dbReference>
<feature type="transmembrane region" description="Helical" evidence="10">
    <location>
        <begin position="407"/>
        <end position="433"/>
    </location>
</feature>
<feature type="transmembrane region" description="Helical" evidence="10">
    <location>
        <begin position="672"/>
        <end position="690"/>
    </location>
</feature>
<dbReference type="GO" id="GO:0008360">
    <property type="term" value="P:regulation of cell shape"/>
    <property type="evidence" value="ECO:0007669"/>
    <property type="project" value="UniProtKB-KW"/>
</dbReference>
<dbReference type="GO" id="GO:0005886">
    <property type="term" value="C:plasma membrane"/>
    <property type="evidence" value="ECO:0007669"/>
    <property type="project" value="UniProtKB-SubCell"/>
</dbReference>
<feature type="transmembrane region" description="Helical" evidence="10">
    <location>
        <begin position="328"/>
        <end position="346"/>
    </location>
</feature>
<feature type="transmembrane region" description="Helical" evidence="10">
    <location>
        <begin position="211"/>
        <end position="228"/>
    </location>
</feature>
<dbReference type="AlphaFoldDB" id="A0A517YXN9"/>
<feature type="transmembrane region" description="Helical" evidence="10">
    <location>
        <begin position="76"/>
        <end position="93"/>
    </location>
</feature>
<evidence type="ECO:0000313" key="12">
    <source>
        <dbReference type="EMBL" id="QDU34986.1"/>
    </source>
</evidence>
<keyword evidence="10" id="KW-0813">Transport</keyword>
<evidence type="ECO:0000256" key="7">
    <source>
        <dbReference type="ARBA" id="ARBA00023136"/>
    </source>
</evidence>
<evidence type="ECO:0000313" key="13">
    <source>
        <dbReference type="Proteomes" id="UP000317369"/>
    </source>
</evidence>
<dbReference type="CDD" id="cd13123">
    <property type="entry name" value="MATE_MurJ_like"/>
    <property type="match status" value="1"/>
</dbReference>
<evidence type="ECO:0000256" key="3">
    <source>
        <dbReference type="ARBA" id="ARBA00022692"/>
    </source>
</evidence>
<keyword evidence="7 10" id="KW-0472">Membrane</keyword>
<name>A0A517YXN9_9BACT</name>
<keyword evidence="6 10" id="KW-1133">Transmembrane helix</keyword>
<dbReference type="Proteomes" id="UP000317369">
    <property type="component" value="Chromosome"/>
</dbReference>
<comment type="subcellular location">
    <subcellularLocation>
        <location evidence="1 10">Cell membrane</location>
        <topology evidence="1 10">Multi-pass membrane protein</topology>
    </subcellularLocation>
</comment>
<feature type="transmembrane region" description="Helical" evidence="10">
    <location>
        <begin position="621"/>
        <end position="642"/>
    </location>
</feature>
<evidence type="ECO:0000256" key="6">
    <source>
        <dbReference type="ARBA" id="ARBA00022989"/>
    </source>
</evidence>
<organism evidence="12 13">
    <name type="scientific">Poriferisphaera corsica</name>
    <dbReference type="NCBI Taxonomy" id="2528020"/>
    <lineage>
        <taxon>Bacteria</taxon>
        <taxon>Pseudomonadati</taxon>
        <taxon>Planctomycetota</taxon>
        <taxon>Phycisphaerae</taxon>
        <taxon>Phycisphaerales</taxon>
        <taxon>Phycisphaeraceae</taxon>
        <taxon>Poriferisphaera</taxon>
    </lineage>
</organism>
<dbReference type="GO" id="GO:0071555">
    <property type="term" value="P:cell wall organization"/>
    <property type="evidence" value="ECO:0007669"/>
    <property type="project" value="UniProtKB-KW"/>
</dbReference>
<dbReference type="RefSeq" id="WP_145079627.1">
    <property type="nucleotide sequence ID" value="NZ_CP036425.1"/>
</dbReference>
<dbReference type="PANTHER" id="PTHR47019:SF1">
    <property type="entry name" value="LIPID II FLIPPASE MURJ"/>
    <property type="match status" value="1"/>
</dbReference>
<feature type="transmembrane region" description="Helical" evidence="10">
    <location>
        <begin position="771"/>
        <end position="791"/>
    </location>
</feature>
<feature type="transmembrane region" description="Helical" evidence="10">
    <location>
        <begin position="100"/>
        <end position="119"/>
    </location>
</feature>
<feature type="transmembrane region" description="Helical" evidence="10">
    <location>
        <begin position="235"/>
        <end position="254"/>
    </location>
</feature>
<keyword evidence="4 10" id="KW-0133">Cell shape</keyword>
<feature type="transmembrane region" description="Helical" evidence="10">
    <location>
        <begin position="508"/>
        <end position="535"/>
    </location>
</feature>
<evidence type="ECO:0000256" key="11">
    <source>
        <dbReference type="SAM" id="MobiDB-lite"/>
    </source>
</evidence>
<reference evidence="12 13" key="1">
    <citation type="submission" date="2019-02" db="EMBL/GenBank/DDBJ databases">
        <title>Deep-cultivation of Planctomycetes and their phenomic and genomic characterization uncovers novel biology.</title>
        <authorList>
            <person name="Wiegand S."/>
            <person name="Jogler M."/>
            <person name="Boedeker C."/>
            <person name="Pinto D."/>
            <person name="Vollmers J."/>
            <person name="Rivas-Marin E."/>
            <person name="Kohn T."/>
            <person name="Peeters S.H."/>
            <person name="Heuer A."/>
            <person name="Rast P."/>
            <person name="Oberbeckmann S."/>
            <person name="Bunk B."/>
            <person name="Jeske O."/>
            <person name="Meyerdierks A."/>
            <person name="Storesund J.E."/>
            <person name="Kallscheuer N."/>
            <person name="Luecker S."/>
            <person name="Lage O.M."/>
            <person name="Pohl T."/>
            <person name="Merkel B.J."/>
            <person name="Hornburger P."/>
            <person name="Mueller R.-W."/>
            <person name="Bruemmer F."/>
            <person name="Labrenz M."/>
            <person name="Spormann A.M."/>
            <person name="Op den Camp H."/>
            <person name="Overmann J."/>
            <person name="Amann R."/>
            <person name="Jetten M.S.M."/>
            <person name="Mascher T."/>
            <person name="Medema M.H."/>
            <person name="Devos D.P."/>
            <person name="Kaster A.-K."/>
            <person name="Ovreas L."/>
            <person name="Rohde M."/>
            <person name="Galperin M.Y."/>
            <person name="Jogler C."/>
        </authorList>
    </citation>
    <scope>NUCLEOTIDE SEQUENCE [LARGE SCALE GENOMIC DNA]</scope>
    <source>
        <strain evidence="12 13">KS4</strain>
    </source>
</reference>
<feature type="transmembrane region" description="Helical" evidence="10">
    <location>
        <begin position="169"/>
        <end position="191"/>
    </location>
</feature>
<accession>A0A517YXN9</accession>
<feature type="transmembrane region" description="Helical" evidence="10">
    <location>
        <begin position="352"/>
        <end position="372"/>
    </location>
</feature>
<evidence type="ECO:0000256" key="8">
    <source>
        <dbReference type="ARBA" id="ARBA00060041"/>
    </source>
</evidence>
<comment type="pathway">
    <text evidence="10">Cell wall biogenesis; peptidoglycan biosynthesis.</text>
</comment>
<dbReference type="PRINTS" id="PR01806">
    <property type="entry name" value="VIRFACTRMVIN"/>
</dbReference>
<feature type="transmembrane region" description="Helical" evidence="10">
    <location>
        <begin position="266"/>
        <end position="286"/>
    </location>
</feature>
<evidence type="ECO:0000256" key="2">
    <source>
        <dbReference type="ARBA" id="ARBA00022475"/>
    </source>
</evidence>
<protein>
    <recommendedName>
        <fullName evidence="10">Probable lipid II flippase MurJ</fullName>
    </recommendedName>
</protein>
<evidence type="ECO:0000256" key="9">
    <source>
        <dbReference type="ARBA" id="ARBA00061532"/>
    </source>
</evidence>
<dbReference type="Pfam" id="PF03023">
    <property type="entry name" value="MurJ"/>
    <property type="match status" value="1"/>
</dbReference>
<dbReference type="GO" id="GO:0015648">
    <property type="term" value="F:lipid-linked peptidoglycan transporter activity"/>
    <property type="evidence" value="ECO:0007669"/>
    <property type="project" value="UniProtKB-UniRule"/>
</dbReference>
<comment type="function">
    <text evidence="8 10">Involved in peptidoglycan biosynthesis. Transports lipid-linked peptidoglycan precursors from the inner to the outer leaflet of the cytoplasmic membrane.</text>
</comment>
<evidence type="ECO:0000256" key="4">
    <source>
        <dbReference type="ARBA" id="ARBA00022960"/>
    </source>
</evidence>
<feature type="transmembrane region" description="Helical" evidence="10">
    <location>
        <begin position="744"/>
        <end position="765"/>
    </location>
</feature>
<feature type="transmembrane region" description="Helical" evidence="10">
    <location>
        <begin position="556"/>
        <end position="583"/>
    </location>
</feature>
<comment type="caution">
    <text evidence="10">Lacks conserved residue(s) required for the propagation of feature annotation.</text>
</comment>
<feature type="transmembrane region" description="Helical" evidence="10">
    <location>
        <begin position="38"/>
        <end position="56"/>
    </location>
</feature>
<dbReference type="OrthoDB" id="9804143at2"/>
<feature type="transmembrane region" description="Helical" evidence="10">
    <location>
        <begin position="710"/>
        <end position="732"/>
    </location>
</feature>
<dbReference type="NCBIfam" id="TIGR01695">
    <property type="entry name" value="murJ_mviN"/>
    <property type="match status" value="1"/>
</dbReference>
<gene>
    <name evidence="10 12" type="primary">murJ</name>
    <name evidence="12" type="ORF">KS4_30630</name>
</gene>
<dbReference type="PANTHER" id="PTHR47019">
    <property type="entry name" value="LIPID II FLIPPASE MURJ"/>
    <property type="match status" value="1"/>
</dbReference>
<keyword evidence="3 10" id="KW-0812">Transmembrane</keyword>
<comment type="similarity">
    <text evidence="9 10">Belongs to the MurJ/MviN family.</text>
</comment>
<proteinExistence type="inferred from homology"/>
<sequence>MNPESPTTSTTTDAALAPPSSPPHNLFQRFDLLITRHARLLLPIYWLLLAISTHIPKLHLIKPDPYAPPSIFQLDKFLHVFAFAILTYLIIRARPLTSRASFATTSLFSLILASAYAFIDEYTQAFADRTVSDADLIASLFGILSVYLITVSPLPYPGQSNWRIWPARASWLVFAPTLLILTFQMSGNKILTWLYSFYAQPHRGQDKDMHLFAGFALTTLLAASAPLGRSRPKRSILITLAIMALSAPIIEVIQKYTGRGVEIADVFKHFQGMIAITVLWAIYAAVRSFSLPHLKQPAAAYLLTSPASQPHTSNTNTPTSSHTEPKHFINYALIVSSLTFLSRIFGLVRDAILAWALGLTWISDAFYVAFIIPNLFRRLFGEGALTAAFIPHYTRLNESDPVIARRFAYLILALLTSFLAAITILGEASLYLANTFFTHSDKTHLILKLTMIMLPYMPLVCAVAMIGGILQVHHRFGPPAAAPVILNLTMIGFAVCGGLIFANQPSAFAPRIATIIAFGVLTAGIIQILFLLPTLTHLVKPTLNFRSTAEHLRSMLIMMLPMLIGLAVLQINTLLDTFIALIFSTPDFLKNPSAATTLFNTSIDYPMQQNSVSALYYAQRLYQFPLAIFGIAIATAIFPAFAKTAAAVIQASRTGDPTEPHRNQFQTQLHHGIRLTLFLGLPAGIGLILVREPLTRLLFERGEFSPQDTARVAHILIGYAIAIWAYSLSHVLTRAYYAHKDSLTPLKISVSMIAFNLLLNLTLIFPFGTAGLAYSTAISAIFQVGLLIKNITQYTPLPIGKTVIIGITQTLTLTFLMAVIVYGLILYLDPISRSATQSAIILFTTIAIGAATYLAAALIIGVDELKWLRKKSV</sequence>
<evidence type="ECO:0000256" key="10">
    <source>
        <dbReference type="HAMAP-Rule" id="MF_02078"/>
    </source>
</evidence>
<keyword evidence="2 10" id="KW-1003">Cell membrane</keyword>